<dbReference type="AlphaFoldDB" id="A0A1B6JIG9"/>
<gene>
    <name evidence="1" type="ORF">g.56335</name>
</gene>
<proteinExistence type="predicted"/>
<feature type="non-terminal residue" evidence="1">
    <location>
        <position position="103"/>
    </location>
</feature>
<dbReference type="EMBL" id="GECU01008635">
    <property type="protein sequence ID" value="JAS99071.1"/>
    <property type="molecule type" value="Transcribed_RNA"/>
</dbReference>
<reference evidence="1" key="1">
    <citation type="submission" date="2015-11" db="EMBL/GenBank/DDBJ databases">
        <title>De novo transcriptome assembly of four potential Pierce s Disease insect vectors from Arizona vineyards.</title>
        <authorList>
            <person name="Tassone E.E."/>
        </authorList>
    </citation>
    <scope>NUCLEOTIDE SEQUENCE</scope>
</reference>
<protein>
    <submittedName>
        <fullName evidence="1">Uncharacterized protein</fullName>
    </submittedName>
</protein>
<sequence>MPRPSSKTNIESEGVINVDVYLTAELIQSAFSEDELLETNAPVEEIEKNEVDLLNEYENRDRSETENAHSEKSWPEEEALSYVAGYVAYRARKVDPSLGTMSR</sequence>
<organism evidence="1">
    <name type="scientific">Homalodisca liturata</name>
    <dbReference type="NCBI Taxonomy" id="320908"/>
    <lineage>
        <taxon>Eukaryota</taxon>
        <taxon>Metazoa</taxon>
        <taxon>Ecdysozoa</taxon>
        <taxon>Arthropoda</taxon>
        <taxon>Hexapoda</taxon>
        <taxon>Insecta</taxon>
        <taxon>Pterygota</taxon>
        <taxon>Neoptera</taxon>
        <taxon>Paraneoptera</taxon>
        <taxon>Hemiptera</taxon>
        <taxon>Auchenorrhyncha</taxon>
        <taxon>Membracoidea</taxon>
        <taxon>Cicadellidae</taxon>
        <taxon>Cicadellinae</taxon>
        <taxon>Proconiini</taxon>
        <taxon>Homalodisca</taxon>
    </lineage>
</organism>
<accession>A0A1B6JIG9</accession>
<evidence type="ECO:0000313" key="1">
    <source>
        <dbReference type="EMBL" id="JAS99071.1"/>
    </source>
</evidence>
<name>A0A1B6JIG9_9HEMI</name>